<reference evidence="2" key="1">
    <citation type="submission" date="2023-06" db="EMBL/GenBank/DDBJ databases">
        <authorList>
            <consortium name="Lawrence Berkeley National Laboratory"/>
            <person name="Ahrendt S."/>
            <person name="Sahu N."/>
            <person name="Indic B."/>
            <person name="Wong-Bajracharya J."/>
            <person name="Merenyi Z."/>
            <person name="Ke H.-M."/>
            <person name="Monk M."/>
            <person name="Kocsube S."/>
            <person name="Drula E."/>
            <person name="Lipzen A."/>
            <person name="Balint B."/>
            <person name="Henrissat B."/>
            <person name="Andreopoulos B."/>
            <person name="Martin F.M."/>
            <person name="Harder C.B."/>
            <person name="Rigling D."/>
            <person name="Ford K.L."/>
            <person name="Foster G.D."/>
            <person name="Pangilinan J."/>
            <person name="Papanicolaou A."/>
            <person name="Barry K."/>
            <person name="LaButti K."/>
            <person name="Viragh M."/>
            <person name="Koriabine M."/>
            <person name="Yan M."/>
            <person name="Riley R."/>
            <person name="Champramary S."/>
            <person name="Plett K.L."/>
            <person name="Tsai I.J."/>
            <person name="Slot J."/>
            <person name="Sipos G."/>
            <person name="Plett J."/>
            <person name="Nagy L.G."/>
            <person name="Grigoriev I.V."/>
        </authorList>
    </citation>
    <scope>NUCLEOTIDE SEQUENCE</scope>
    <source>
        <strain evidence="2">CCBAS 213</strain>
    </source>
</reference>
<name>A0AA39MJB5_ARMTA</name>
<dbReference type="AlphaFoldDB" id="A0AA39MJB5"/>
<dbReference type="GeneID" id="85358482"/>
<dbReference type="EMBL" id="JAUEPS010000140">
    <property type="protein sequence ID" value="KAK0435799.1"/>
    <property type="molecule type" value="Genomic_DNA"/>
</dbReference>
<feature type="compositionally biased region" description="Basic and acidic residues" evidence="1">
    <location>
        <begin position="139"/>
        <end position="151"/>
    </location>
</feature>
<organism evidence="2 3">
    <name type="scientific">Armillaria tabescens</name>
    <name type="common">Ringless honey mushroom</name>
    <name type="synonym">Agaricus tabescens</name>
    <dbReference type="NCBI Taxonomy" id="1929756"/>
    <lineage>
        <taxon>Eukaryota</taxon>
        <taxon>Fungi</taxon>
        <taxon>Dikarya</taxon>
        <taxon>Basidiomycota</taxon>
        <taxon>Agaricomycotina</taxon>
        <taxon>Agaricomycetes</taxon>
        <taxon>Agaricomycetidae</taxon>
        <taxon>Agaricales</taxon>
        <taxon>Marasmiineae</taxon>
        <taxon>Physalacriaceae</taxon>
        <taxon>Desarmillaria</taxon>
    </lineage>
</organism>
<dbReference type="Proteomes" id="UP001175211">
    <property type="component" value="Unassembled WGS sequence"/>
</dbReference>
<feature type="region of interest" description="Disordered" evidence="1">
    <location>
        <begin position="132"/>
        <end position="151"/>
    </location>
</feature>
<dbReference type="RefSeq" id="XP_060322079.1">
    <property type="nucleotide sequence ID" value="XM_060474934.1"/>
</dbReference>
<comment type="caution">
    <text evidence="2">The sequence shown here is derived from an EMBL/GenBank/DDBJ whole genome shotgun (WGS) entry which is preliminary data.</text>
</comment>
<evidence type="ECO:0000313" key="3">
    <source>
        <dbReference type="Proteomes" id="UP001175211"/>
    </source>
</evidence>
<keyword evidence="3" id="KW-1185">Reference proteome</keyword>
<accession>A0AA39MJB5</accession>
<evidence type="ECO:0000256" key="1">
    <source>
        <dbReference type="SAM" id="MobiDB-lite"/>
    </source>
</evidence>
<evidence type="ECO:0000313" key="2">
    <source>
        <dbReference type="EMBL" id="KAK0435799.1"/>
    </source>
</evidence>
<proteinExistence type="predicted"/>
<gene>
    <name evidence="2" type="ORF">EV420DRAFT_1592316</name>
</gene>
<protein>
    <submittedName>
        <fullName evidence="2">Uncharacterized protein</fullName>
    </submittedName>
</protein>
<sequence>MRCCLSLGPLMFSNHYLFEVSTMSPISSASTERPVGTNCISGHHQAGPMGDFIPASTAQAATAGGLRDSYIAFETQVRIARRHQAAVQGLIDSVWKESSIQLSPTELAKTKALVDQDAERCKSRLMLCRTQSRKGRKWRKDETDTPDKMFT</sequence>